<dbReference type="Proteomes" id="UP000236743">
    <property type="component" value="Unassembled WGS sequence"/>
</dbReference>
<feature type="region of interest" description="Disordered" evidence="1">
    <location>
        <begin position="144"/>
        <end position="175"/>
    </location>
</feature>
<evidence type="ECO:0000313" key="3">
    <source>
        <dbReference type="Proteomes" id="UP000236743"/>
    </source>
</evidence>
<accession>A0A1H5VJN0</accession>
<evidence type="ECO:0000313" key="2">
    <source>
        <dbReference type="EMBL" id="SEF87575.1"/>
    </source>
</evidence>
<keyword evidence="3" id="KW-1185">Reference proteome</keyword>
<dbReference type="RefSeq" id="WP_103871572.1">
    <property type="nucleotide sequence ID" value="NZ_FNUY01000002.1"/>
</dbReference>
<dbReference type="Pfam" id="PF11749">
    <property type="entry name" value="DUF3305"/>
    <property type="match status" value="1"/>
</dbReference>
<evidence type="ECO:0008006" key="4">
    <source>
        <dbReference type="Google" id="ProtNLM"/>
    </source>
</evidence>
<evidence type="ECO:0000256" key="1">
    <source>
        <dbReference type="SAM" id="MobiDB-lite"/>
    </source>
</evidence>
<sequence length="175" mass="19535">MPVRYMTVGIVAVKRKLSNPWIDFEWFPEAVLPGLPEVAPQTLIGQEGTSERWYLGPAELTLHSGETSHYRDNLVSGRPAVWVALREDGEGLWRVAGATIDPYEGEAFVDVVTDRVEALPMPHEIAVELQAFFDAHHVEQTFFKRKRDRKDDNAVEPVGLGHPANLRRPPGGGQS</sequence>
<gene>
    <name evidence="2" type="ORF">SAMN04488115_102333</name>
</gene>
<dbReference type="OrthoDB" id="7271084at2"/>
<name>A0A1H5VJN0_9HYPH</name>
<protein>
    <recommendedName>
        <fullName evidence="4">Molybdopterin-guanine dinucleotide biosynthesis protein A</fullName>
    </recommendedName>
</protein>
<proteinExistence type="predicted"/>
<dbReference type="AlphaFoldDB" id="A0A1H5VJN0"/>
<organism evidence="2 3">
    <name type="scientific">Bosea lathyri</name>
    <dbReference type="NCBI Taxonomy" id="1036778"/>
    <lineage>
        <taxon>Bacteria</taxon>
        <taxon>Pseudomonadati</taxon>
        <taxon>Pseudomonadota</taxon>
        <taxon>Alphaproteobacteria</taxon>
        <taxon>Hyphomicrobiales</taxon>
        <taxon>Boseaceae</taxon>
        <taxon>Bosea</taxon>
    </lineage>
</organism>
<dbReference type="InterPro" id="IPR021736">
    <property type="entry name" value="DUF3305"/>
</dbReference>
<reference evidence="2 3" key="1">
    <citation type="submission" date="2016-10" db="EMBL/GenBank/DDBJ databases">
        <authorList>
            <person name="de Groot N.N."/>
        </authorList>
    </citation>
    <scope>NUCLEOTIDE SEQUENCE [LARGE SCALE GENOMIC DNA]</scope>
    <source>
        <strain evidence="2 3">DSM 26656</strain>
    </source>
</reference>
<dbReference type="EMBL" id="FNUY01000002">
    <property type="protein sequence ID" value="SEF87575.1"/>
    <property type="molecule type" value="Genomic_DNA"/>
</dbReference>